<name>A0A7I8KV49_SPIIN</name>
<feature type="region of interest" description="Disordered" evidence="5">
    <location>
        <begin position="1"/>
        <end position="20"/>
    </location>
</feature>
<evidence type="ECO:0000313" key="8">
    <source>
        <dbReference type="EMBL" id="CAA7400885.1"/>
    </source>
</evidence>
<dbReference type="InterPro" id="IPR044839">
    <property type="entry name" value="NDR1-like"/>
</dbReference>
<dbReference type="Pfam" id="PF03168">
    <property type="entry name" value="LEA_2"/>
    <property type="match status" value="1"/>
</dbReference>
<dbReference type="SUPFAM" id="SSF117070">
    <property type="entry name" value="LEA14-like"/>
    <property type="match status" value="1"/>
</dbReference>
<feature type="transmembrane region" description="Helical" evidence="6">
    <location>
        <begin position="74"/>
        <end position="98"/>
    </location>
</feature>
<evidence type="ECO:0000256" key="2">
    <source>
        <dbReference type="ARBA" id="ARBA00022692"/>
    </source>
</evidence>
<evidence type="ECO:0000256" key="6">
    <source>
        <dbReference type="SAM" id="Phobius"/>
    </source>
</evidence>
<dbReference type="EMBL" id="LR746271">
    <property type="protein sequence ID" value="CAA7400885.1"/>
    <property type="molecule type" value="Genomic_DNA"/>
</dbReference>
<dbReference type="AlphaFoldDB" id="A0A7I8KV49"/>
<comment type="subcellular location">
    <subcellularLocation>
        <location evidence="1">Membrane</location>
        <topology evidence="1">Single-pass membrane protein</topology>
    </subcellularLocation>
</comment>
<dbReference type="PANTHER" id="PTHR31234:SF8">
    <property type="entry name" value="EXPRESSED PROTEIN"/>
    <property type="match status" value="1"/>
</dbReference>
<feature type="compositionally biased region" description="Basic and acidic residues" evidence="5">
    <location>
        <begin position="1"/>
        <end position="11"/>
    </location>
</feature>
<protein>
    <recommendedName>
        <fullName evidence="7">Late embryogenesis abundant protein LEA-2 subgroup domain-containing protein</fullName>
    </recommendedName>
</protein>
<evidence type="ECO:0000313" key="9">
    <source>
        <dbReference type="Proteomes" id="UP000663760"/>
    </source>
</evidence>
<gene>
    <name evidence="8" type="ORF">SI8410_08011563</name>
</gene>
<reference evidence="8" key="1">
    <citation type="submission" date="2020-02" db="EMBL/GenBank/DDBJ databases">
        <authorList>
            <person name="Scholz U."/>
            <person name="Mascher M."/>
            <person name="Fiebig A."/>
        </authorList>
    </citation>
    <scope>NUCLEOTIDE SEQUENCE</scope>
</reference>
<keyword evidence="9" id="KW-1185">Reference proteome</keyword>
<dbReference type="InterPro" id="IPR004864">
    <property type="entry name" value="LEA_2"/>
</dbReference>
<keyword evidence="2 6" id="KW-0812">Transmembrane</keyword>
<feature type="transmembrane region" description="Helical" evidence="6">
    <location>
        <begin position="31"/>
        <end position="62"/>
    </location>
</feature>
<evidence type="ECO:0000256" key="5">
    <source>
        <dbReference type="SAM" id="MobiDB-lite"/>
    </source>
</evidence>
<dbReference type="GO" id="GO:0098542">
    <property type="term" value="P:defense response to other organism"/>
    <property type="evidence" value="ECO:0007669"/>
    <property type="project" value="InterPro"/>
</dbReference>
<dbReference type="OrthoDB" id="2016264at2759"/>
<dbReference type="Proteomes" id="UP000663760">
    <property type="component" value="Chromosome 8"/>
</dbReference>
<sequence>MADIDGHHRPPEWPGSGYAAPNSSPAKSSGASLRGCCCCFFLLLAFLAVVVVAVVLAVALAVKPKKPQFDLQQVGVSYLLVTAGAPAAYLSLNITLLFTAENPNKVTIRYGAAAFSVMYRGVPLGVAELPAFEQPAHSIRLVQSRVVVDRVDVLQTDAGELVRDATLNDRVELRVAGDIGAKIRFLGVTSPRVQVSVDCAIVISPKRQSLTYKQCGVDGLNV</sequence>
<evidence type="ECO:0000256" key="3">
    <source>
        <dbReference type="ARBA" id="ARBA00022989"/>
    </source>
</evidence>
<evidence type="ECO:0000256" key="1">
    <source>
        <dbReference type="ARBA" id="ARBA00004167"/>
    </source>
</evidence>
<keyword evidence="3 6" id="KW-1133">Transmembrane helix</keyword>
<dbReference type="GO" id="GO:0005886">
    <property type="term" value="C:plasma membrane"/>
    <property type="evidence" value="ECO:0007669"/>
    <property type="project" value="TreeGrafter"/>
</dbReference>
<dbReference type="Gene3D" id="2.60.40.1820">
    <property type="match status" value="1"/>
</dbReference>
<evidence type="ECO:0000256" key="4">
    <source>
        <dbReference type="ARBA" id="ARBA00023136"/>
    </source>
</evidence>
<dbReference type="PANTHER" id="PTHR31234">
    <property type="entry name" value="LATE EMBRYOGENESIS ABUNDANT (LEA) HYDROXYPROLINE-RICH GLYCOPROTEIN FAMILY"/>
    <property type="match status" value="1"/>
</dbReference>
<keyword evidence="4 6" id="KW-0472">Membrane</keyword>
<feature type="domain" description="Late embryogenesis abundant protein LEA-2 subgroup" evidence="7">
    <location>
        <begin position="98"/>
        <end position="199"/>
    </location>
</feature>
<organism evidence="8 9">
    <name type="scientific">Spirodela intermedia</name>
    <name type="common">Intermediate duckweed</name>
    <dbReference type="NCBI Taxonomy" id="51605"/>
    <lineage>
        <taxon>Eukaryota</taxon>
        <taxon>Viridiplantae</taxon>
        <taxon>Streptophyta</taxon>
        <taxon>Embryophyta</taxon>
        <taxon>Tracheophyta</taxon>
        <taxon>Spermatophyta</taxon>
        <taxon>Magnoliopsida</taxon>
        <taxon>Liliopsida</taxon>
        <taxon>Araceae</taxon>
        <taxon>Lemnoideae</taxon>
        <taxon>Spirodela</taxon>
    </lineage>
</organism>
<proteinExistence type="predicted"/>
<evidence type="ECO:0000259" key="7">
    <source>
        <dbReference type="Pfam" id="PF03168"/>
    </source>
</evidence>
<accession>A0A7I8KV49</accession>